<comment type="caution">
    <text evidence="2">The sequence shown here is derived from an EMBL/GenBank/DDBJ whole genome shotgun (WGS) entry which is preliminary data.</text>
</comment>
<dbReference type="InterPro" id="IPR043168">
    <property type="entry name" value="DegV_C"/>
</dbReference>
<dbReference type="InterPro" id="IPR050270">
    <property type="entry name" value="DegV_domain_contain"/>
</dbReference>
<dbReference type="SUPFAM" id="SSF82549">
    <property type="entry name" value="DAK1/DegV-like"/>
    <property type="match status" value="1"/>
</dbReference>
<proteinExistence type="predicted"/>
<dbReference type="NCBIfam" id="TIGR00762">
    <property type="entry name" value="DegV"/>
    <property type="match status" value="1"/>
</dbReference>
<dbReference type="Gene3D" id="3.30.1180.10">
    <property type="match status" value="1"/>
</dbReference>
<dbReference type="EMBL" id="MGFR01000003">
    <property type="protein sequence ID" value="OGM09586.1"/>
    <property type="molecule type" value="Genomic_DNA"/>
</dbReference>
<keyword evidence="1" id="KW-0446">Lipid-binding</keyword>
<evidence type="ECO:0008006" key="4">
    <source>
        <dbReference type="Google" id="ProtNLM"/>
    </source>
</evidence>
<reference evidence="2 3" key="1">
    <citation type="journal article" date="2016" name="Nat. Commun.">
        <title>Thousands of microbial genomes shed light on interconnected biogeochemical processes in an aquifer system.</title>
        <authorList>
            <person name="Anantharaman K."/>
            <person name="Brown C.T."/>
            <person name="Hug L.A."/>
            <person name="Sharon I."/>
            <person name="Castelle C.J."/>
            <person name="Probst A.J."/>
            <person name="Thomas B.C."/>
            <person name="Singh A."/>
            <person name="Wilkins M.J."/>
            <person name="Karaoz U."/>
            <person name="Brodie E.L."/>
            <person name="Williams K.H."/>
            <person name="Hubbard S.S."/>
            <person name="Banfield J.F."/>
        </authorList>
    </citation>
    <scope>NUCLEOTIDE SEQUENCE [LARGE SCALE GENOMIC DNA]</scope>
</reference>
<accession>A0A1F7X3D6</accession>
<sequence length="291" mass="32005">MSPERKVEVVTDSGSSIRPKDTLARESGVTVVPLDLKFFENDQYVSYSDADVETEEFYRRMREGKKLPQTSGAIPGRIVETFKHLSEKAQSIVSIHITSKHSVVWESAVLGKKLFQDDTQKDTPIEIVDSKQVSLATWFPAEDAAQLAEKGATLEQIMEELKQRMPKISLYAVLESFDNLKLGGRAEDLVKGYLASLLSIYPVLTFVEGKLTQAARARTAQKARDKMVEMVADAGKLVRLAVLHANALETARNVKEALSKAYKGDIPIHEAGPVLAVHAGEGTVGVVLQRA</sequence>
<dbReference type="InterPro" id="IPR003797">
    <property type="entry name" value="DegV"/>
</dbReference>
<dbReference type="Gene3D" id="3.40.50.10170">
    <property type="match status" value="1"/>
</dbReference>
<dbReference type="GO" id="GO:0008289">
    <property type="term" value="F:lipid binding"/>
    <property type="evidence" value="ECO:0007669"/>
    <property type="project" value="UniProtKB-KW"/>
</dbReference>
<gene>
    <name evidence="2" type="ORF">A2Y68_03035</name>
</gene>
<dbReference type="Proteomes" id="UP000176778">
    <property type="component" value="Unassembled WGS sequence"/>
</dbReference>
<evidence type="ECO:0000313" key="3">
    <source>
        <dbReference type="Proteomes" id="UP000176778"/>
    </source>
</evidence>
<evidence type="ECO:0000256" key="1">
    <source>
        <dbReference type="ARBA" id="ARBA00023121"/>
    </source>
</evidence>
<dbReference type="PANTHER" id="PTHR33434:SF2">
    <property type="entry name" value="FATTY ACID-BINDING PROTEIN TM_1468"/>
    <property type="match status" value="1"/>
</dbReference>
<dbReference type="PROSITE" id="PS51482">
    <property type="entry name" value="DEGV"/>
    <property type="match status" value="1"/>
</dbReference>
<evidence type="ECO:0000313" key="2">
    <source>
        <dbReference type="EMBL" id="OGM09586.1"/>
    </source>
</evidence>
<dbReference type="Pfam" id="PF02645">
    <property type="entry name" value="DegV"/>
    <property type="match status" value="1"/>
</dbReference>
<organism evidence="2 3">
    <name type="scientific">Candidatus Woesebacteria bacterium RBG_13_46_13</name>
    <dbReference type="NCBI Taxonomy" id="1802479"/>
    <lineage>
        <taxon>Bacteria</taxon>
        <taxon>Candidatus Woeseibacteriota</taxon>
    </lineage>
</organism>
<protein>
    <recommendedName>
        <fullName evidence="4">DegV family protein</fullName>
    </recommendedName>
</protein>
<name>A0A1F7X3D6_9BACT</name>
<dbReference type="AlphaFoldDB" id="A0A1F7X3D6"/>
<dbReference type="STRING" id="1802479.A2Y68_03035"/>
<dbReference type="PANTHER" id="PTHR33434">
    <property type="entry name" value="DEGV DOMAIN-CONTAINING PROTEIN DR_1986-RELATED"/>
    <property type="match status" value="1"/>
</dbReference>